<dbReference type="RefSeq" id="XP_006690967.1">
    <property type="nucleotide sequence ID" value="XM_006690904.1"/>
</dbReference>
<organism evidence="8">
    <name type="scientific">Chaetomium thermophilum (strain DSM 1495 / CBS 144.50 / IMI 039719)</name>
    <name type="common">Thermochaetoides thermophila</name>
    <dbReference type="NCBI Taxonomy" id="759272"/>
    <lineage>
        <taxon>Eukaryota</taxon>
        <taxon>Fungi</taxon>
        <taxon>Dikarya</taxon>
        <taxon>Ascomycota</taxon>
        <taxon>Pezizomycotina</taxon>
        <taxon>Sordariomycetes</taxon>
        <taxon>Sordariomycetidae</taxon>
        <taxon>Sordariales</taxon>
        <taxon>Chaetomiaceae</taxon>
        <taxon>Thermochaetoides</taxon>
    </lineage>
</organism>
<feature type="transmembrane region" description="Helical" evidence="6">
    <location>
        <begin position="558"/>
        <end position="578"/>
    </location>
</feature>
<dbReference type="InterPro" id="IPR011701">
    <property type="entry name" value="MFS"/>
</dbReference>
<dbReference type="HOGENOM" id="CLU_013756_4_1_1"/>
<dbReference type="SUPFAM" id="SSF103473">
    <property type="entry name" value="MFS general substrate transporter"/>
    <property type="match status" value="1"/>
</dbReference>
<gene>
    <name evidence="7" type="ORF">CTHT_0004260</name>
</gene>
<feature type="transmembrane region" description="Helical" evidence="6">
    <location>
        <begin position="356"/>
        <end position="377"/>
    </location>
</feature>
<dbReference type="GeneID" id="18254464"/>
<feature type="transmembrane region" description="Helical" evidence="6">
    <location>
        <begin position="590"/>
        <end position="610"/>
    </location>
</feature>
<keyword evidence="2 6" id="KW-0812">Transmembrane</keyword>
<feature type="transmembrane region" description="Helical" evidence="6">
    <location>
        <begin position="425"/>
        <end position="446"/>
    </location>
</feature>
<evidence type="ECO:0008006" key="9">
    <source>
        <dbReference type="Google" id="ProtNLM"/>
    </source>
</evidence>
<dbReference type="PANTHER" id="PTHR23507:SF1">
    <property type="entry name" value="FI18259P1-RELATED"/>
    <property type="match status" value="1"/>
</dbReference>
<reference evidence="7 8" key="1">
    <citation type="journal article" date="2011" name="Cell">
        <title>Insight into structure and assembly of the nuclear pore complex by utilizing the genome of a eukaryotic thermophile.</title>
        <authorList>
            <person name="Amlacher S."/>
            <person name="Sarges P."/>
            <person name="Flemming D."/>
            <person name="van Noort V."/>
            <person name="Kunze R."/>
            <person name="Devos D.P."/>
            <person name="Arumugam M."/>
            <person name="Bork P."/>
            <person name="Hurt E."/>
        </authorList>
    </citation>
    <scope>NUCLEOTIDE SEQUENCE [LARGE SCALE GENOMIC DNA]</scope>
    <source>
        <strain evidence="8">DSM 1495 / CBS 144.50 / IMI 039719</strain>
    </source>
</reference>
<name>G0RZU7_CHATD</name>
<feature type="transmembrane region" description="Helical" evidence="6">
    <location>
        <begin position="291"/>
        <end position="316"/>
    </location>
</feature>
<dbReference type="Proteomes" id="UP000008066">
    <property type="component" value="Unassembled WGS sequence"/>
</dbReference>
<dbReference type="PANTHER" id="PTHR23507">
    <property type="entry name" value="ZGC:174356"/>
    <property type="match status" value="1"/>
</dbReference>
<dbReference type="OrthoDB" id="194139at2759"/>
<keyword evidence="8" id="KW-1185">Reference proteome</keyword>
<dbReference type="KEGG" id="cthr:CTHT_0004260"/>
<dbReference type="GO" id="GO:0022857">
    <property type="term" value="F:transmembrane transporter activity"/>
    <property type="evidence" value="ECO:0007669"/>
    <property type="project" value="InterPro"/>
</dbReference>
<protein>
    <recommendedName>
        <fullName evidence="9">Major facilitator superfamily (MFS) profile domain-containing protein</fullName>
    </recommendedName>
</protein>
<evidence type="ECO:0000256" key="2">
    <source>
        <dbReference type="ARBA" id="ARBA00022692"/>
    </source>
</evidence>
<dbReference type="eggNOG" id="ENOG502QWBF">
    <property type="taxonomic scope" value="Eukaryota"/>
</dbReference>
<evidence type="ECO:0000313" key="8">
    <source>
        <dbReference type="Proteomes" id="UP000008066"/>
    </source>
</evidence>
<dbReference type="AlphaFoldDB" id="G0RZU7"/>
<evidence type="ECO:0000256" key="5">
    <source>
        <dbReference type="SAM" id="MobiDB-lite"/>
    </source>
</evidence>
<feature type="transmembrane region" description="Helical" evidence="6">
    <location>
        <begin position="466"/>
        <end position="487"/>
    </location>
</feature>
<feature type="compositionally biased region" description="Low complexity" evidence="5">
    <location>
        <begin position="72"/>
        <end position="88"/>
    </location>
</feature>
<feature type="compositionally biased region" description="Pro residues" evidence="5">
    <location>
        <begin position="108"/>
        <end position="120"/>
    </location>
</feature>
<evidence type="ECO:0000256" key="4">
    <source>
        <dbReference type="ARBA" id="ARBA00023136"/>
    </source>
</evidence>
<sequence length="613" mass="65999">MMSGCCFNGFVARRLVPVYISLLLSVRPEPHVYSVFPPERSAVISPATTPYDPDTLAYLDLSEPSSARMSYQTTRTSGLTLGQGLTLDTDTESSTHYTERTPLLAGTPTPPPSSPVPSRLPSPARGDNSRRSSRTNYGNDDGVRGGFSALEQVKSQLRKRVIPLAMVLIFLLELSVGIMQPPQNAIMESIICRKMHPEVFTPPPPGTGPEEGLLPPALPGPDNLDHMSLAMSGPRTIPSRPVRPRLRYYPGLVLADDPLCKGSDVQGYLATVVGWQSTFDNFFSRFVPLRVVWFSSAFQLIGGGGAVAIAMMYTVIADVVAISTRATVFFHMTAAFLASQMIAGPTGGTLLAWNPWIPLLLALALLVICCFLAFFAMPETVHVHDHHNTSAALDEDDDPAASKLLRKARAGLEEVYTFILGNTRLAFLIISMVFIILGRIVGEVLLQYSTDRYGWSWTKASLVLTIRNAGSLLTLLVLLPAASWVLISRRGLSAMEKDLCLARWSGVVQVVGSVVIAAAGNGVMYAIGLVWFAAGAGMTSVVRSLLNALVEEHHVGTVNSLIGFMEMISVAAASPMIAESLKLGLKLGEPWVGLPFITAAVFFGVATVIISKS</sequence>
<evidence type="ECO:0000256" key="3">
    <source>
        <dbReference type="ARBA" id="ARBA00022989"/>
    </source>
</evidence>
<comment type="subcellular location">
    <subcellularLocation>
        <location evidence="1">Membrane</location>
        <topology evidence="1">Multi-pass membrane protein</topology>
    </subcellularLocation>
</comment>
<keyword evidence="4 6" id="KW-0472">Membrane</keyword>
<feature type="transmembrane region" description="Helical" evidence="6">
    <location>
        <begin position="328"/>
        <end position="350"/>
    </location>
</feature>
<keyword evidence="3 6" id="KW-1133">Transmembrane helix</keyword>
<dbReference type="Gene3D" id="1.20.1250.20">
    <property type="entry name" value="MFS general substrate transporter like domains"/>
    <property type="match status" value="1"/>
</dbReference>
<feature type="transmembrane region" description="Helical" evidence="6">
    <location>
        <begin position="499"/>
        <end position="519"/>
    </location>
</feature>
<dbReference type="EMBL" id="GL988032">
    <property type="protein sequence ID" value="EGS23725.1"/>
    <property type="molecule type" value="Genomic_DNA"/>
</dbReference>
<feature type="region of interest" description="Disordered" evidence="5">
    <location>
        <begin position="69"/>
        <end position="146"/>
    </location>
</feature>
<evidence type="ECO:0000256" key="6">
    <source>
        <dbReference type="SAM" id="Phobius"/>
    </source>
</evidence>
<dbReference type="Pfam" id="PF07690">
    <property type="entry name" value="MFS_1"/>
    <property type="match status" value="1"/>
</dbReference>
<accession>G0RZU7</accession>
<dbReference type="OMA" id="FASKSIM"/>
<dbReference type="GO" id="GO:0016020">
    <property type="term" value="C:membrane"/>
    <property type="evidence" value="ECO:0007669"/>
    <property type="project" value="UniProtKB-SubCell"/>
</dbReference>
<evidence type="ECO:0000313" key="7">
    <source>
        <dbReference type="EMBL" id="EGS23725.1"/>
    </source>
</evidence>
<dbReference type="InterPro" id="IPR036259">
    <property type="entry name" value="MFS_trans_sf"/>
</dbReference>
<dbReference type="STRING" id="759272.G0RZU7"/>
<evidence type="ECO:0000256" key="1">
    <source>
        <dbReference type="ARBA" id="ARBA00004141"/>
    </source>
</evidence>
<proteinExistence type="predicted"/>
<feature type="transmembrane region" description="Helical" evidence="6">
    <location>
        <begin position="525"/>
        <end position="546"/>
    </location>
</feature>